<accession>A0AC61RQF4</accession>
<evidence type="ECO:0000313" key="1">
    <source>
        <dbReference type="EMBL" id="TGY91247.1"/>
    </source>
</evidence>
<gene>
    <name evidence="1" type="ORF">E5329_22045</name>
</gene>
<dbReference type="Proteomes" id="UP000304953">
    <property type="component" value="Unassembled WGS sequence"/>
</dbReference>
<name>A0AC61RQF4_9FIRM</name>
<evidence type="ECO:0000313" key="2">
    <source>
        <dbReference type="Proteomes" id="UP000304953"/>
    </source>
</evidence>
<comment type="caution">
    <text evidence="1">The sequence shown here is derived from an EMBL/GenBank/DDBJ whole genome shotgun (WGS) entry which is preliminary data.</text>
</comment>
<protein>
    <submittedName>
        <fullName evidence="1">Uncharacterized protein</fullName>
    </submittedName>
</protein>
<proteinExistence type="predicted"/>
<organism evidence="1 2">
    <name type="scientific">Petralouisia muris</name>
    <dbReference type="NCBI Taxonomy" id="3032872"/>
    <lineage>
        <taxon>Bacteria</taxon>
        <taxon>Bacillati</taxon>
        <taxon>Bacillota</taxon>
        <taxon>Clostridia</taxon>
        <taxon>Lachnospirales</taxon>
        <taxon>Lachnospiraceae</taxon>
        <taxon>Petralouisia</taxon>
    </lineage>
</organism>
<dbReference type="EMBL" id="SRYA01000064">
    <property type="protein sequence ID" value="TGY91247.1"/>
    <property type="molecule type" value="Genomic_DNA"/>
</dbReference>
<keyword evidence="2" id="KW-1185">Reference proteome</keyword>
<sequence length="175" mass="19800">MYQNASVLVNGNQAAQRPYGYVNFYTDLTPYLCEGENEIEIIADNADTPNARYYSGAGIYREVHLLTAGNSYITPEGIKITTKSQDAIRSSHNPISKAFLDACDEYGLYVMDETWDYWLICKNPYDQANESFKSWWKRDVDSMIGIDFNHPSVIMYSIGNEISELGTQEGQTLCA</sequence>
<reference evidence="1" key="1">
    <citation type="submission" date="2019-04" db="EMBL/GenBank/DDBJ databases">
        <title>Microbes associate with the intestines of laboratory mice.</title>
        <authorList>
            <person name="Navarre W."/>
            <person name="Wong E."/>
            <person name="Huang K."/>
            <person name="Tropini C."/>
            <person name="Ng K."/>
            <person name="Yu B."/>
        </authorList>
    </citation>
    <scope>NUCLEOTIDE SEQUENCE</scope>
    <source>
        <strain evidence="1">NM01_1-7b</strain>
    </source>
</reference>